<evidence type="ECO:0000313" key="2">
    <source>
        <dbReference type="EMBL" id="AYQ74364.1"/>
    </source>
</evidence>
<accession>A0A3G3K1D7</accession>
<evidence type="ECO:0000256" key="1">
    <source>
        <dbReference type="SAM" id="Phobius"/>
    </source>
</evidence>
<protein>
    <submittedName>
        <fullName evidence="2">DUF3995 domain-containing protein</fullName>
    </submittedName>
</protein>
<dbReference type="AlphaFoldDB" id="A0A3G3K1D7"/>
<dbReference type="Pfam" id="PF13160">
    <property type="entry name" value="DUF3995"/>
    <property type="match status" value="1"/>
</dbReference>
<dbReference type="Proteomes" id="UP000269097">
    <property type="component" value="Chromosome"/>
</dbReference>
<gene>
    <name evidence="2" type="ORF">EAV92_18395</name>
</gene>
<feature type="transmembrane region" description="Helical" evidence="1">
    <location>
        <begin position="80"/>
        <end position="99"/>
    </location>
</feature>
<organism evidence="2 3">
    <name type="scientific">Cohnella candidum</name>
    <dbReference type="NCBI Taxonomy" id="2674991"/>
    <lineage>
        <taxon>Bacteria</taxon>
        <taxon>Bacillati</taxon>
        <taxon>Bacillota</taxon>
        <taxon>Bacilli</taxon>
        <taxon>Bacillales</taxon>
        <taxon>Paenibacillaceae</taxon>
        <taxon>Cohnella</taxon>
    </lineage>
</organism>
<dbReference type="KEGG" id="coh:EAV92_18395"/>
<keyword evidence="1" id="KW-1133">Transmembrane helix</keyword>
<dbReference type="RefSeq" id="WP_123042445.1">
    <property type="nucleotide sequence ID" value="NZ_CP033433.1"/>
</dbReference>
<evidence type="ECO:0000313" key="3">
    <source>
        <dbReference type="Proteomes" id="UP000269097"/>
    </source>
</evidence>
<sequence length="142" mass="15310">MQMIVVSAAAIILFLISAIHVYWAFGGQWGGKAAVPQKEGGRPAFVPGPAPTFAVAFIVLAVGLLLLVQSGQLSLLDSNAFTRICCILCTAVFFLRAVGDFKYVGFFKTVKHSVFSRNDTWLYSPLCLYLAISFAIAVWGSA</sequence>
<name>A0A3G3K1D7_9BACL</name>
<proteinExistence type="predicted"/>
<feature type="transmembrane region" description="Helical" evidence="1">
    <location>
        <begin position="49"/>
        <end position="68"/>
    </location>
</feature>
<reference evidence="2 3" key="1">
    <citation type="submission" date="2018-10" db="EMBL/GenBank/DDBJ databases">
        <title>Genome Sequence of Cohnella sp.</title>
        <authorList>
            <person name="Srinivasan S."/>
            <person name="Kim M.K."/>
        </authorList>
    </citation>
    <scope>NUCLEOTIDE SEQUENCE [LARGE SCALE GENOMIC DNA]</scope>
    <source>
        <strain evidence="2 3">18JY8-7</strain>
    </source>
</reference>
<dbReference type="InterPro" id="IPR025058">
    <property type="entry name" value="DUF3995"/>
</dbReference>
<dbReference type="EMBL" id="CP033433">
    <property type="protein sequence ID" value="AYQ74364.1"/>
    <property type="molecule type" value="Genomic_DNA"/>
</dbReference>
<keyword evidence="1" id="KW-0812">Transmembrane</keyword>
<keyword evidence="1" id="KW-0472">Membrane</keyword>
<feature type="transmembrane region" description="Helical" evidence="1">
    <location>
        <begin position="121"/>
        <end position="140"/>
    </location>
</feature>
<keyword evidence="3" id="KW-1185">Reference proteome</keyword>